<evidence type="ECO:0000256" key="2">
    <source>
        <dbReference type="SAM" id="Phobius"/>
    </source>
</evidence>
<reference evidence="3" key="1">
    <citation type="submission" date="2023-01" db="EMBL/GenBank/DDBJ databases">
        <title>Metagenome sequencing of chrysophaentin producing Chrysophaeum taylorii.</title>
        <authorList>
            <person name="Davison J."/>
            <person name="Bewley C."/>
        </authorList>
    </citation>
    <scope>NUCLEOTIDE SEQUENCE</scope>
    <source>
        <strain evidence="3">NIES-1699</strain>
    </source>
</reference>
<feature type="compositionally biased region" description="Low complexity" evidence="1">
    <location>
        <begin position="1"/>
        <end position="25"/>
    </location>
</feature>
<organism evidence="3 4">
    <name type="scientific">Chrysophaeum taylorii</name>
    <dbReference type="NCBI Taxonomy" id="2483200"/>
    <lineage>
        <taxon>Eukaryota</taxon>
        <taxon>Sar</taxon>
        <taxon>Stramenopiles</taxon>
        <taxon>Ochrophyta</taxon>
        <taxon>Pelagophyceae</taxon>
        <taxon>Pelagomonadales</taxon>
        <taxon>Pelagomonadaceae</taxon>
        <taxon>Chrysophaeum</taxon>
    </lineage>
</organism>
<keyword evidence="4" id="KW-1185">Reference proteome</keyword>
<dbReference type="AlphaFoldDB" id="A0AAD7UPH7"/>
<proteinExistence type="predicted"/>
<dbReference type="Proteomes" id="UP001230188">
    <property type="component" value="Unassembled WGS sequence"/>
</dbReference>
<feature type="transmembrane region" description="Helical" evidence="2">
    <location>
        <begin position="410"/>
        <end position="433"/>
    </location>
</feature>
<evidence type="ECO:0000256" key="1">
    <source>
        <dbReference type="SAM" id="MobiDB-lite"/>
    </source>
</evidence>
<dbReference type="EMBL" id="JAQMWT010000002">
    <property type="protein sequence ID" value="KAJ8614602.1"/>
    <property type="molecule type" value="Genomic_DNA"/>
</dbReference>
<feature type="region of interest" description="Disordered" evidence="1">
    <location>
        <begin position="1"/>
        <end position="61"/>
    </location>
</feature>
<accession>A0AAD7UPH7</accession>
<comment type="caution">
    <text evidence="3">The sequence shown here is derived from an EMBL/GenBank/DDBJ whole genome shotgun (WGS) entry which is preliminary data.</text>
</comment>
<feature type="transmembrane region" description="Helical" evidence="2">
    <location>
        <begin position="354"/>
        <end position="373"/>
    </location>
</feature>
<keyword evidence="2" id="KW-0812">Transmembrane</keyword>
<sequence>MSQLSSPANSPRSRPSMSPRSLLKSTNSWSSKRAAHKAQHEGLKVHQSVPPERHSRKKRKMRPRVFCKAVLFEDKALIKEARARTPAVCAAVTARREEIRTDIASAVAEGTIVGGRKARILHKLEQEFVDKWGWSKSPARLNSNVFHVVLHELRLARKWLDILESIDNDQVLAERLTEFARVSQLSWAEKKVYDRSIGIGDDYADDGSGPSRSATIFVSSIVLATVLCLPMYYLLVYASNFGVKQTWRWFFETLFLVAMIYCLVNPTVIFILFVVMPGLIHEKLAHNPKLNRARYIFATQLPEDAFDFLLELRPDLKPLVSNLVSDTLALHLQSMQKEELTPEALEEIHVDMRWHTLATISAGLFLSAGFLRLPIIVQDTIFGEVIMLAPLATFYLVAQIKANTTSAWNMGMLALATLICSGLFVFVATRLVTFTHRQIMLMRERRLQRNKELTGKFIDRTAGSFFTHFANFH</sequence>
<feature type="non-terminal residue" evidence="3">
    <location>
        <position position="1"/>
    </location>
</feature>
<keyword evidence="2" id="KW-0472">Membrane</keyword>
<protein>
    <submittedName>
        <fullName evidence="3">Uncharacterized protein</fullName>
    </submittedName>
</protein>
<evidence type="ECO:0000313" key="3">
    <source>
        <dbReference type="EMBL" id="KAJ8614602.1"/>
    </source>
</evidence>
<gene>
    <name evidence="3" type="ORF">CTAYLR_004949</name>
</gene>
<feature type="transmembrane region" description="Helical" evidence="2">
    <location>
        <begin position="249"/>
        <end position="280"/>
    </location>
</feature>
<name>A0AAD7UPH7_9STRA</name>
<keyword evidence="2" id="KW-1133">Transmembrane helix</keyword>
<feature type="transmembrane region" description="Helical" evidence="2">
    <location>
        <begin position="216"/>
        <end position="237"/>
    </location>
</feature>
<feature type="transmembrane region" description="Helical" evidence="2">
    <location>
        <begin position="380"/>
        <end position="398"/>
    </location>
</feature>
<evidence type="ECO:0000313" key="4">
    <source>
        <dbReference type="Proteomes" id="UP001230188"/>
    </source>
</evidence>